<sequence>MRWLVGWSSATTGRFSGGKARTLLPVAGQLLWSGDDPLWAVGDWRPDEIRVVHAGPVPSGADGSAYGTWGAPDSGVNGHTPYGGYHGFDANGGAAQSPHGVARLAVLGRCGATDAQLRLGLVAARGGALRHVTAWPGSYTAVLQLGRRITVLGDLAGARPVFHTRWSGGTAYATAALPLADLVEAGLDVTHLAATLACPDSPEALTDGTPYLGVRRVPPGHALILRDGTPEIAGYEPTASLAVGHQPASAADAEAAVEGVRDALVEAVRARLAQPRFVPDPGEAPAPGIGADLSGGSASATLALLAAGLPGMPGMLPGAPGSLAGERLLAVTFNDLAAGGQPGREAELARAGALAADPRLRHVVVAGGDEALPYADLTGDSLGRLTDEPGPALVVAERHRRRLSAGGADHIMGYGARQVLDAHPARLADLLMDRRRRHLVRPVAALTRADVAVAGHPLRVPFTVPVTVYRAARRLARTPYQRGVEDIAAALLRHDVATSGLPRGPLGASLAAMTWVRPGPAARWLTGEALAEVSLRLQDAARRPWPLERPGERRARAALARHAADFRVLEQAAAVPSQRLHAPFLDNQVVRACQALPGALRVRPGARAEVLREVLLGAGVRELPPGWGAPSPSGAGPSRVGLRAALDPLLDLFEAPLLADAGLVEARVVRDALRGAAEGVALPMDGLADLVSTELWLRRLLARRGSCWTGADAPEQRAVASGVHRLTL</sequence>
<evidence type="ECO:0000313" key="3">
    <source>
        <dbReference type="Proteomes" id="UP000778578"/>
    </source>
</evidence>
<dbReference type="SUPFAM" id="SSF52402">
    <property type="entry name" value="Adenine nucleotide alpha hydrolases-like"/>
    <property type="match status" value="1"/>
</dbReference>
<keyword evidence="3" id="KW-1185">Reference proteome</keyword>
<organism evidence="2 3">
    <name type="scientific">Actinacidiphila acidipaludis</name>
    <dbReference type="NCBI Taxonomy" id="2873382"/>
    <lineage>
        <taxon>Bacteria</taxon>
        <taxon>Bacillati</taxon>
        <taxon>Actinomycetota</taxon>
        <taxon>Actinomycetes</taxon>
        <taxon>Kitasatosporales</taxon>
        <taxon>Streptomycetaceae</taxon>
        <taxon>Actinacidiphila</taxon>
    </lineage>
</organism>
<comment type="caution">
    <text evidence="2">The sequence shown here is derived from an EMBL/GenBank/DDBJ whole genome shotgun (WGS) entry which is preliminary data.</text>
</comment>
<evidence type="ECO:0000313" key="2">
    <source>
        <dbReference type="EMBL" id="MBY8879764.1"/>
    </source>
</evidence>
<reference evidence="2 3" key="1">
    <citation type="submission" date="2021-08" db="EMBL/GenBank/DDBJ databases">
        <title>WGS of actinomycetes from Thailand.</title>
        <authorList>
            <person name="Thawai C."/>
        </authorList>
    </citation>
    <scope>NUCLEOTIDE SEQUENCE [LARGE SCALE GENOMIC DNA]</scope>
    <source>
        <strain evidence="2 3">PLK6-54</strain>
    </source>
</reference>
<dbReference type="InterPro" id="IPR014729">
    <property type="entry name" value="Rossmann-like_a/b/a_fold"/>
</dbReference>
<dbReference type="Pfam" id="PF00733">
    <property type="entry name" value="Asn_synthase"/>
    <property type="match status" value="1"/>
</dbReference>
<dbReference type="Gene3D" id="3.40.50.620">
    <property type="entry name" value="HUPs"/>
    <property type="match status" value="1"/>
</dbReference>
<evidence type="ECO:0000259" key="1">
    <source>
        <dbReference type="Pfam" id="PF00733"/>
    </source>
</evidence>
<feature type="domain" description="Asparagine synthetase" evidence="1">
    <location>
        <begin position="260"/>
        <end position="698"/>
    </location>
</feature>
<name>A0ABS7QDB7_9ACTN</name>
<gene>
    <name evidence="2" type="ORF">K7862_19280</name>
</gene>
<dbReference type="EMBL" id="JAINZZ010000023">
    <property type="protein sequence ID" value="MBY8879764.1"/>
    <property type="molecule type" value="Genomic_DNA"/>
</dbReference>
<proteinExistence type="predicted"/>
<dbReference type="Proteomes" id="UP000778578">
    <property type="component" value="Unassembled WGS sequence"/>
</dbReference>
<protein>
    <submittedName>
        <fullName evidence="2">Asparagine synthase</fullName>
    </submittedName>
</protein>
<dbReference type="InterPro" id="IPR001962">
    <property type="entry name" value="Asn_synthase"/>
</dbReference>
<dbReference type="RefSeq" id="WP_222964109.1">
    <property type="nucleotide sequence ID" value="NZ_JAINZZ010000023.1"/>
</dbReference>
<dbReference type="SUPFAM" id="SSF56235">
    <property type="entry name" value="N-terminal nucleophile aminohydrolases (Ntn hydrolases)"/>
    <property type="match status" value="1"/>
</dbReference>
<dbReference type="InterPro" id="IPR029055">
    <property type="entry name" value="Ntn_hydrolases_N"/>
</dbReference>
<accession>A0ABS7QDB7</accession>